<dbReference type="InterPro" id="IPR051404">
    <property type="entry name" value="TA_system_antitoxin"/>
</dbReference>
<name>A0AAW9QUN8_9CHRO</name>
<reference evidence="2 3" key="1">
    <citation type="submission" date="2024-01" db="EMBL/GenBank/DDBJ databases">
        <title>Genomic insights into the taxonomy and metabolism of the cyanobacterium Pannus brasiliensis CCIBt3594.</title>
        <authorList>
            <person name="Machado M."/>
            <person name="Botero N.B."/>
            <person name="Andreote A.P.D."/>
            <person name="Feitosa A.M.T."/>
            <person name="Popin R."/>
            <person name="Sivonen K."/>
            <person name="Fiore M.F."/>
        </authorList>
    </citation>
    <scope>NUCLEOTIDE SEQUENCE [LARGE SCALE GENOMIC DNA]</scope>
    <source>
        <strain evidence="2 3">CCIBt3594</strain>
    </source>
</reference>
<evidence type="ECO:0000313" key="2">
    <source>
        <dbReference type="EMBL" id="MEG3439015.1"/>
    </source>
</evidence>
<dbReference type="AlphaFoldDB" id="A0AAW9QUN8"/>
<dbReference type="RefSeq" id="WP_332866498.1">
    <property type="nucleotide sequence ID" value="NZ_JBAFSM010000039.1"/>
</dbReference>
<dbReference type="InterPro" id="IPR031807">
    <property type="entry name" value="HicB-like"/>
</dbReference>
<proteinExistence type="predicted"/>
<gene>
    <name evidence="2" type="ORF">V0288_17955</name>
</gene>
<evidence type="ECO:0000313" key="3">
    <source>
        <dbReference type="Proteomes" id="UP001328733"/>
    </source>
</evidence>
<feature type="domain" description="HicB-like antitoxin of toxin-antitoxin system" evidence="1">
    <location>
        <begin position="6"/>
        <end position="76"/>
    </location>
</feature>
<dbReference type="SUPFAM" id="SSF143100">
    <property type="entry name" value="TTHA1013/TTHA0281-like"/>
    <property type="match status" value="1"/>
</dbReference>
<evidence type="ECO:0000259" key="1">
    <source>
        <dbReference type="Pfam" id="PF15919"/>
    </source>
</evidence>
<dbReference type="Pfam" id="PF15919">
    <property type="entry name" value="HicB_lk_antitox"/>
    <property type="match status" value="1"/>
</dbReference>
<sequence>MTKYHYSIVIQWSDEDRCYVVSLPERGEFCHTHGDTYEEALQNAREVLELLIESALNKNEPLPQPRFFDRSLQSLEQAG</sequence>
<dbReference type="InterPro" id="IPR035069">
    <property type="entry name" value="TTHA1013/TTHA0281-like"/>
</dbReference>
<organism evidence="2 3">
    <name type="scientific">Pannus brasiliensis CCIBt3594</name>
    <dbReference type="NCBI Taxonomy" id="1427578"/>
    <lineage>
        <taxon>Bacteria</taxon>
        <taxon>Bacillati</taxon>
        <taxon>Cyanobacteriota</taxon>
        <taxon>Cyanophyceae</taxon>
        <taxon>Oscillatoriophycideae</taxon>
        <taxon>Chroococcales</taxon>
        <taxon>Microcystaceae</taxon>
        <taxon>Pannus</taxon>
    </lineage>
</organism>
<comment type="caution">
    <text evidence="2">The sequence shown here is derived from an EMBL/GenBank/DDBJ whole genome shotgun (WGS) entry which is preliminary data.</text>
</comment>
<dbReference type="PANTHER" id="PTHR34504:SF2">
    <property type="entry name" value="UPF0150 PROTEIN SSL0259"/>
    <property type="match status" value="1"/>
</dbReference>
<accession>A0AAW9QUN8</accession>
<dbReference type="Proteomes" id="UP001328733">
    <property type="component" value="Unassembled WGS sequence"/>
</dbReference>
<dbReference type="PANTHER" id="PTHR34504">
    <property type="entry name" value="ANTITOXIN HICB"/>
    <property type="match status" value="1"/>
</dbReference>
<keyword evidence="3" id="KW-1185">Reference proteome</keyword>
<dbReference type="EMBL" id="JBAFSM010000039">
    <property type="protein sequence ID" value="MEG3439015.1"/>
    <property type="molecule type" value="Genomic_DNA"/>
</dbReference>
<protein>
    <submittedName>
        <fullName evidence="2">Type II toxin-antitoxin system HicB family antitoxin</fullName>
    </submittedName>
</protein>
<dbReference type="Gene3D" id="3.30.160.250">
    <property type="match status" value="1"/>
</dbReference>